<name>A0A5D2FSH6_GOSDA</name>
<reference evidence="1 2" key="1">
    <citation type="submission" date="2019-06" db="EMBL/GenBank/DDBJ databases">
        <title>WGS assembly of Gossypium darwinii.</title>
        <authorList>
            <person name="Chen Z.J."/>
            <person name="Sreedasyam A."/>
            <person name="Ando A."/>
            <person name="Song Q."/>
            <person name="De L."/>
            <person name="Hulse-Kemp A."/>
            <person name="Ding M."/>
            <person name="Ye W."/>
            <person name="Kirkbride R."/>
            <person name="Jenkins J."/>
            <person name="Plott C."/>
            <person name="Lovell J."/>
            <person name="Lin Y.-M."/>
            <person name="Vaughn R."/>
            <person name="Liu B."/>
            <person name="Li W."/>
            <person name="Simpson S."/>
            <person name="Scheffler B."/>
            <person name="Saski C."/>
            <person name="Grover C."/>
            <person name="Hu G."/>
            <person name="Conover J."/>
            <person name="Carlson J."/>
            <person name="Shu S."/>
            <person name="Boston L."/>
            <person name="Williams M."/>
            <person name="Peterson D."/>
            <person name="Mcgee K."/>
            <person name="Jones D."/>
            <person name="Wendel J."/>
            <person name="Stelly D."/>
            <person name="Grimwood J."/>
            <person name="Schmutz J."/>
        </authorList>
    </citation>
    <scope>NUCLEOTIDE SEQUENCE [LARGE SCALE GENOMIC DNA]</scope>
    <source>
        <strain evidence="1">1808015.09</strain>
    </source>
</reference>
<evidence type="ECO:0000313" key="1">
    <source>
        <dbReference type="EMBL" id="TYH08914.1"/>
    </source>
</evidence>
<dbReference type="Proteomes" id="UP000323506">
    <property type="component" value="Chromosome A07"/>
</dbReference>
<proteinExistence type="predicted"/>
<gene>
    <name evidence="1" type="ORF">ES288_A07G054900v1</name>
</gene>
<accession>A0A5D2FSH6</accession>
<evidence type="ECO:0000313" key="2">
    <source>
        <dbReference type="Proteomes" id="UP000323506"/>
    </source>
</evidence>
<dbReference type="AlphaFoldDB" id="A0A5D2FSH6"/>
<sequence length="125" mass="14624">MCQVRSTLPWFRLIQWPETYKPTFLTDFWSPSSIKHRSKAKTPRTWPKSAEQPRNACFFSFSDLTRMENGHQHGVITTWRQAEQRWQSRGWRAALVKLKEARVCWLKSLIASGLGFSLGLVNWVG</sequence>
<keyword evidence="2" id="KW-1185">Reference proteome</keyword>
<dbReference type="EMBL" id="CM017694">
    <property type="protein sequence ID" value="TYH08914.1"/>
    <property type="molecule type" value="Genomic_DNA"/>
</dbReference>
<organism evidence="1 2">
    <name type="scientific">Gossypium darwinii</name>
    <name type="common">Darwin's cotton</name>
    <name type="synonym">Gossypium barbadense var. darwinii</name>
    <dbReference type="NCBI Taxonomy" id="34276"/>
    <lineage>
        <taxon>Eukaryota</taxon>
        <taxon>Viridiplantae</taxon>
        <taxon>Streptophyta</taxon>
        <taxon>Embryophyta</taxon>
        <taxon>Tracheophyta</taxon>
        <taxon>Spermatophyta</taxon>
        <taxon>Magnoliopsida</taxon>
        <taxon>eudicotyledons</taxon>
        <taxon>Gunneridae</taxon>
        <taxon>Pentapetalae</taxon>
        <taxon>rosids</taxon>
        <taxon>malvids</taxon>
        <taxon>Malvales</taxon>
        <taxon>Malvaceae</taxon>
        <taxon>Malvoideae</taxon>
        <taxon>Gossypium</taxon>
    </lineage>
</organism>
<protein>
    <submittedName>
        <fullName evidence="1">Uncharacterized protein</fullName>
    </submittedName>
</protein>